<evidence type="ECO:0000256" key="1">
    <source>
        <dbReference type="SAM" id="MobiDB-lite"/>
    </source>
</evidence>
<proteinExistence type="predicted"/>
<sequence>MSRLDNFTTGLKLEIFNCCKDMGEESKTAIASKPLPPTSSLQGGHPQPTMARKQYFRLFDLPLEIQRLIFDCHYEPWSLTIIDTYWRLQESDYFDMDRYASDTEYSPVLLQGVPPPFLSMTCKAIYNETQSSLMRSFLGQTTLFIKHCHLRLPELPDRLSFVYPETTYLILYERAFIDLFTLRDFPTLEDLIVKCCPDTLEWDGEEHLEDEDFQAWARQEQIALERRSRKPLLHSKVTTILDPGFEQIDGGEYVQCYLAEEQEDIGVDREKCDEETEADNEEDDVESLDDQT</sequence>
<dbReference type="Proteomes" id="UP001316803">
    <property type="component" value="Unassembled WGS sequence"/>
</dbReference>
<name>A0AAN8EMG5_9EURO</name>
<keyword evidence="3" id="KW-1185">Reference proteome</keyword>
<feature type="region of interest" description="Disordered" evidence="1">
    <location>
        <begin position="266"/>
        <end position="292"/>
    </location>
</feature>
<evidence type="ECO:0000313" key="2">
    <source>
        <dbReference type="EMBL" id="KAK5950041.1"/>
    </source>
</evidence>
<comment type="caution">
    <text evidence="2">The sequence shown here is derived from an EMBL/GenBank/DDBJ whole genome shotgun (WGS) entry which is preliminary data.</text>
</comment>
<feature type="compositionally biased region" description="Acidic residues" evidence="1">
    <location>
        <begin position="273"/>
        <end position="292"/>
    </location>
</feature>
<accession>A0AAN8EMG5</accession>
<dbReference type="EMBL" id="JAKLMC020000030">
    <property type="protein sequence ID" value="KAK5950041.1"/>
    <property type="molecule type" value="Genomic_DNA"/>
</dbReference>
<dbReference type="AlphaFoldDB" id="A0AAN8EMG5"/>
<protein>
    <submittedName>
        <fullName evidence="2">Uncharacterized protein</fullName>
    </submittedName>
</protein>
<evidence type="ECO:0000313" key="3">
    <source>
        <dbReference type="Proteomes" id="UP001316803"/>
    </source>
</evidence>
<reference evidence="2 3" key="1">
    <citation type="submission" date="2022-12" db="EMBL/GenBank/DDBJ databases">
        <title>Genomic features and morphological characterization of a novel Knufia sp. strain isolated from spacecraft assembly facility.</title>
        <authorList>
            <person name="Teixeira M."/>
            <person name="Chander A.M."/>
            <person name="Stajich J.E."/>
            <person name="Venkateswaran K."/>
        </authorList>
    </citation>
    <scope>NUCLEOTIDE SEQUENCE [LARGE SCALE GENOMIC DNA]</scope>
    <source>
        <strain evidence="2 3">FJI-L2-BK-P2</strain>
    </source>
</reference>
<organism evidence="2 3">
    <name type="scientific">Knufia fluminis</name>
    <dbReference type="NCBI Taxonomy" id="191047"/>
    <lineage>
        <taxon>Eukaryota</taxon>
        <taxon>Fungi</taxon>
        <taxon>Dikarya</taxon>
        <taxon>Ascomycota</taxon>
        <taxon>Pezizomycotina</taxon>
        <taxon>Eurotiomycetes</taxon>
        <taxon>Chaetothyriomycetidae</taxon>
        <taxon>Chaetothyriales</taxon>
        <taxon>Trichomeriaceae</taxon>
        <taxon>Knufia</taxon>
    </lineage>
</organism>
<gene>
    <name evidence="2" type="ORF">OHC33_009002</name>
</gene>